<organism evidence="1 2">
    <name type="scientific">Gossypium stocksii</name>
    <dbReference type="NCBI Taxonomy" id="47602"/>
    <lineage>
        <taxon>Eukaryota</taxon>
        <taxon>Viridiplantae</taxon>
        <taxon>Streptophyta</taxon>
        <taxon>Embryophyta</taxon>
        <taxon>Tracheophyta</taxon>
        <taxon>Spermatophyta</taxon>
        <taxon>Magnoliopsida</taxon>
        <taxon>eudicotyledons</taxon>
        <taxon>Gunneridae</taxon>
        <taxon>Pentapetalae</taxon>
        <taxon>rosids</taxon>
        <taxon>malvids</taxon>
        <taxon>Malvales</taxon>
        <taxon>Malvaceae</taxon>
        <taxon>Malvoideae</taxon>
        <taxon>Gossypium</taxon>
    </lineage>
</organism>
<keyword evidence="2" id="KW-1185">Reference proteome</keyword>
<proteinExistence type="predicted"/>
<gene>
    <name evidence="1" type="ORF">J1N35_014571</name>
</gene>
<comment type="caution">
    <text evidence="1">The sequence shown here is derived from an EMBL/GenBank/DDBJ whole genome shotgun (WGS) entry which is preliminary data.</text>
</comment>
<accession>A0A9D3VV22</accession>
<dbReference type="AlphaFoldDB" id="A0A9D3VV22"/>
<name>A0A9D3VV22_9ROSI</name>
<dbReference type="EMBL" id="JAIQCV010000005">
    <property type="protein sequence ID" value="KAH1097650.1"/>
    <property type="molecule type" value="Genomic_DNA"/>
</dbReference>
<sequence>MRPLPVKPILGKLGFEATGTFNLPYPKAGTIMEARRLSSRKRLFRLSKGDAPFGLTIVVIIKQPINNYNRCHTDPSLTSTSSKTYVLLLKVLLCPPLCQPLDKNERLKILSARN</sequence>
<dbReference type="Proteomes" id="UP000828251">
    <property type="component" value="Unassembled WGS sequence"/>
</dbReference>
<evidence type="ECO:0000313" key="1">
    <source>
        <dbReference type="EMBL" id="KAH1097650.1"/>
    </source>
</evidence>
<reference evidence="1 2" key="1">
    <citation type="journal article" date="2021" name="Plant Biotechnol. J.">
        <title>Multi-omics assisted identification of the key and species-specific regulatory components of drought-tolerant mechanisms in Gossypium stocksii.</title>
        <authorList>
            <person name="Yu D."/>
            <person name="Ke L."/>
            <person name="Zhang D."/>
            <person name="Wu Y."/>
            <person name="Sun Y."/>
            <person name="Mei J."/>
            <person name="Sun J."/>
            <person name="Sun Y."/>
        </authorList>
    </citation>
    <scope>NUCLEOTIDE SEQUENCE [LARGE SCALE GENOMIC DNA]</scope>
    <source>
        <strain evidence="2">cv. E1</strain>
        <tissue evidence="1">Leaf</tissue>
    </source>
</reference>
<protein>
    <submittedName>
        <fullName evidence="1">Uncharacterized protein</fullName>
    </submittedName>
</protein>
<evidence type="ECO:0000313" key="2">
    <source>
        <dbReference type="Proteomes" id="UP000828251"/>
    </source>
</evidence>